<dbReference type="EMBL" id="FPCA01000001">
    <property type="protein sequence ID" value="SFU36602.1"/>
    <property type="molecule type" value="Genomic_DNA"/>
</dbReference>
<evidence type="ECO:0000313" key="3">
    <source>
        <dbReference type="EMBL" id="SFU36602.1"/>
    </source>
</evidence>
<reference evidence="4" key="1">
    <citation type="submission" date="2016-10" db="EMBL/GenBank/DDBJ databases">
        <authorList>
            <person name="Varghese N."/>
        </authorList>
    </citation>
    <scope>NUCLEOTIDE SEQUENCE [LARGE SCALE GENOMIC DNA]</scope>
    <source>
        <strain evidence="4">DSM 18820</strain>
    </source>
</reference>
<feature type="domain" description="CsbD-like" evidence="2">
    <location>
        <begin position="7"/>
        <end position="58"/>
    </location>
</feature>
<keyword evidence="4" id="KW-1185">Reference proteome</keyword>
<dbReference type="PANTHER" id="PTHR34977">
    <property type="entry name" value="UPF0337 PROTEIN YJBJ"/>
    <property type="match status" value="1"/>
</dbReference>
<proteinExistence type="inferred from homology"/>
<dbReference type="Gene3D" id="1.10.1470.10">
    <property type="entry name" value="YjbJ"/>
    <property type="match status" value="1"/>
</dbReference>
<dbReference type="Pfam" id="PF05532">
    <property type="entry name" value="CsbD"/>
    <property type="match status" value="1"/>
</dbReference>
<organism evidence="3 4">
    <name type="scientific">Pontibacter akesuensis</name>
    <dbReference type="NCBI Taxonomy" id="388950"/>
    <lineage>
        <taxon>Bacteria</taxon>
        <taxon>Pseudomonadati</taxon>
        <taxon>Bacteroidota</taxon>
        <taxon>Cytophagia</taxon>
        <taxon>Cytophagales</taxon>
        <taxon>Hymenobacteraceae</taxon>
        <taxon>Pontibacter</taxon>
    </lineage>
</organism>
<sequence>MNKIEYRAKGNWNEVKGKMKQGYGDLTDDDLTYEEGKQDEWLGKLQQKLGKAKHEVKEWIDSL</sequence>
<gene>
    <name evidence="3" type="ORF">SAMN04487941_0269</name>
</gene>
<dbReference type="InterPro" id="IPR036629">
    <property type="entry name" value="YjbJ_sf"/>
</dbReference>
<dbReference type="InterPro" id="IPR050423">
    <property type="entry name" value="UPF0337_stress_rsp"/>
</dbReference>
<dbReference type="Proteomes" id="UP000182491">
    <property type="component" value="Unassembled WGS sequence"/>
</dbReference>
<dbReference type="STRING" id="388950.GCA_001611675_03406"/>
<protein>
    <submittedName>
        <fullName evidence="3">Uncharacterized conserved protein YjbJ, UPF0337 family</fullName>
    </submittedName>
</protein>
<dbReference type="InterPro" id="IPR008462">
    <property type="entry name" value="CsbD"/>
</dbReference>
<evidence type="ECO:0000256" key="1">
    <source>
        <dbReference type="ARBA" id="ARBA00009129"/>
    </source>
</evidence>
<accession>A0A1I7FK71</accession>
<dbReference type="RefSeq" id="WP_068839260.1">
    <property type="nucleotide sequence ID" value="NZ_BMXC01000001.1"/>
</dbReference>
<evidence type="ECO:0000259" key="2">
    <source>
        <dbReference type="Pfam" id="PF05532"/>
    </source>
</evidence>
<comment type="similarity">
    <text evidence="1">Belongs to the UPF0337 (CsbD) family.</text>
</comment>
<dbReference type="PANTHER" id="PTHR34977:SF1">
    <property type="entry name" value="UPF0337 PROTEIN YJBJ"/>
    <property type="match status" value="1"/>
</dbReference>
<evidence type="ECO:0000313" key="4">
    <source>
        <dbReference type="Proteomes" id="UP000182491"/>
    </source>
</evidence>
<dbReference type="SUPFAM" id="SSF69047">
    <property type="entry name" value="Hypothetical protein YjbJ"/>
    <property type="match status" value="1"/>
</dbReference>
<dbReference type="OrthoDB" id="9796058at2"/>
<name>A0A1I7FK71_9BACT</name>
<dbReference type="AlphaFoldDB" id="A0A1I7FK71"/>